<evidence type="ECO:0000256" key="1">
    <source>
        <dbReference type="SAM" id="MobiDB-lite"/>
    </source>
</evidence>
<keyword evidence="3" id="KW-1185">Reference proteome</keyword>
<reference evidence="2 3" key="1">
    <citation type="submission" date="2024-01" db="EMBL/GenBank/DDBJ databases">
        <title>A telomere-to-telomere, gap-free genome of sweet tea (Lithocarpus litseifolius).</title>
        <authorList>
            <person name="Zhou J."/>
        </authorList>
    </citation>
    <scope>NUCLEOTIDE SEQUENCE [LARGE SCALE GENOMIC DNA]</scope>
    <source>
        <strain evidence="2">Zhou-2022a</strain>
        <tissue evidence="2">Leaf</tissue>
    </source>
</reference>
<sequence>MSGDEDEDDEGEGERESDEDKNDNDEEALKSTLGNPRDDRPFILPKIWTINNFLPTMSNKVFGTLRDRYQIPDNIPIRLPGKFEKCYSGKTADVDMYDAMFAVRLRLPLTALHPSVHPHITGEQEAFIRRVTKILLDEQRCRDLITLDTLHLYCEGPETTLVARKLNAYSS</sequence>
<dbReference type="AlphaFoldDB" id="A0AAW2CPY1"/>
<accession>A0AAW2CPY1</accession>
<proteinExistence type="predicted"/>
<dbReference type="Proteomes" id="UP001459277">
    <property type="component" value="Unassembled WGS sequence"/>
</dbReference>
<comment type="caution">
    <text evidence="2">The sequence shown here is derived from an EMBL/GenBank/DDBJ whole genome shotgun (WGS) entry which is preliminary data.</text>
</comment>
<name>A0AAW2CPY1_9ROSI</name>
<feature type="region of interest" description="Disordered" evidence="1">
    <location>
        <begin position="1"/>
        <end position="37"/>
    </location>
</feature>
<gene>
    <name evidence="2" type="ORF">SO802_019070</name>
</gene>
<evidence type="ECO:0000313" key="2">
    <source>
        <dbReference type="EMBL" id="KAK9999467.1"/>
    </source>
</evidence>
<protein>
    <submittedName>
        <fullName evidence="2">Uncharacterized protein</fullName>
    </submittedName>
</protein>
<organism evidence="2 3">
    <name type="scientific">Lithocarpus litseifolius</name>
    <dbReference type="NCBI Taxonomy" id="425828"/>
    <lineage>
        <taxon>Eukaryota</taxon>
        <taxon>Viridiplantae</taxon>
        <taxon>Streptophyta</taxon>
        <taxon>Embryophyta</taxon>
        <taxon>Tracheophyta</taxon>
        <taxon>Spermatophyta</taxon>
        <taxon>Magnoliopsida</taxon>
        <taxon>eudicotyledons</taxon>
        <taxon>Gunneridae</taxon>
        <taxon>Pentapetalae</taxon>
        <taxon>rosids</taxon>
        <taxon>fabids</taxon>
        <taxon>Fagales</taxon>
        <taxon>Fagaceae</taxon>
        <taxon>Lithocarpus</taxon>
    </lineage>
</organism>
<feature type="compositionally biased region" description="Acidic residues" evidence="1">
    <location>
        <begin position="1"/>
        <end position="26"/>
    </location>
</feature>
<evidence type="ECO:0000313" key="3">
    <source>
        <dbReference type="Proteomes" id="UP001459277"/>
    </source>
</evidence>
<dbReference type="EMBL" id="JAZDWU010000006">
    <property type="protein sequence ID" value="KAK9999467.1"/>
    <property type="molecule type" value="Genomic_DNA"/>
</dbReference>